<keyword evidence="4 10" id="KW-0602">Photosynthesis</keyword>
<evidence type="ECO:0000256" key="4">
    <source>
        <dbReference type="ARBA" id="ARBA00022531"/>
    </source>
</evidence>
<dbReference type="RefSeq" id="YP_009256807.1">
    <property type="nucleotide sequence ID" value="NC_030314.1"/>
</dbReference>
<evidence type="ECO:0000256" key="8">
    <source>
        <dbReference type="ARBA" id="ARBA00023136"/>
    </source>
</evidence>
<dbReference type="GO" id="GO:0009535">
    <property type="term" value="C:chloroplast thylakoid membrane"/>
    <property type="evidence" value="ECO:0007669"/>
    <property type="project" value="UniProtKB-SubCell"/>
</dbReference>
<proteinExistence type="inferred from homology"/>
<dbReference type="Pfam" id="PF02392">
    <property type="entry name" value="Ycf4"/>
    <property type="match status" value="1"/>
</dbReference>
<organism evidence="11">
    <name type="scientific">Closterium baillyanum</name>
    <dbReference type="NCBI Taxonomy" id="1416941"/>
    <lineage>
        <taxon>Eukaryota</taxon>
        <taxon>Viridiplantae</taxon>
        <taxon>Streptophyta</taxon>
        <taxon>Zygnematophyceae</taxon>
        <taxon>Zygnematophycidae</taxon>
        <taxon>Desmidiales</taxon>
        <taxon>Closteriaceae</taxon>
        <taxon>Closterium</taxon>
    </lineage>
</organism>
<dbReference type="GO" id="GO:0009522">
    <property type="term" value="C:photosystem I"/>
    <property type="evidence" value="ECO:0007669"/>
    <property type="project" value="InterPro"/>
</dbReference>
<gene>
    <name evidence="10 11" type="primary">ycf4</name>
</gene>
<comment type="function">
    <text evidence="1 10">Seems to be required for the assembly of the photosystem I complex.</text>
</comment>
<dbReference type="GO" id="GO:0015979">
    <property type="term" value="P:photosynthesis"/>
    <property type="evidence" value="ECO:0007669"/>
    <property type="project" value="UniProtKB-UniRule"/>
</dbReference>
<keyword evidence="6 10" id="KW-1133">Transmembrane helix</keyword>
<dbReference type="AlphaFoldDB" id="A0A191T605"/>
<evidence type="ECO:0000256" key="1">
    <source>
        <dbReference type="ARBA" id="ARBA00002862"/>
    </source>
</evidence>
<keyword evidence="5 10" id="KW-0812">Transmembrane</keyword>
<accession>A0A191T605</accession>
<dbReference type="PANTHER" id="PTHR33288">
    <property type="match status" value="1"/>
</dbReference>
<feature type="transmembrane region" description="Helical" evidence="10">
    <location>
        <begin position="65"/>
        <end position="89"/>
    </location>
</feature>
<evidence type="ECO:0000256" key="7">
    <source>
        <dbReference type="ARBA" id="ARBA00023078"/>
    </source>
</evidence>
<sequence length="185" mass="20763">MMEKKSDSLWIEPVVGSRRISNFIWASIVLLGALGFILVGLSSYLGKDIVPFLASQSIAFTPQGLVMSFYGIGGFFLSIYLWCAIIWGVGSGYNEFDRREGVISIFRWGFPGTNRRIRIRCLVEDVQAIRLEVNENLGSRRVISIRLKGQQDVPLTQMGESLTLSQMEEKAAQLARFLRVPIEGL</sequence>
<evidence type="ECO:0000256" key="10">
    <source>
        <dbReference type="HAMAP-Rule" id="MF_00437"/>
    </source>
</evidence>
<comment type="subcellular location">
    <subcellularLocation>
        <location evidence="9">Plastid thylakoid membrane</location>
        <topology evidence="9">Multi-pass membrane protein</topology>
    </subcellularLocation>
    <subcellularLocation>
        <location evidence="10">Plastid</location>
        <location evidence="10">Chloroplast thylakoid membrane</location>
        <topology evidence="10">Multi-pass membrane protein</topology>
    </subcellularLocation>
</comment>
<comment type="similarity">
    <text evidence="2 10">Belongs to the Ycf4 family.</text>
</comment>
<protein>
    <recommendedName>
        <fullName evidence="3 10">Photosystem I assembly protein Ycf4</fullName>
    </recommendedName>
</protein>
<dbReference type="InterPro" id="IPR003359">
    <property type="entry name" value="PSI_Ycf4_assembly"/>
</dbReference>
<dbReference type="HAMAP" id="MF_00437">
    <property type="entry name" value="Ycf4"/>
    <property type="match status" value="1"/>
</dbReference>
<keyword evidence="11" id="KW-0150">Chloroplast</keyword>
<evidence type="ECO:0000313" key="11">
    <source>
        <dbReference type="EMBL" id="ANI25807.1"/>
    </source>
</evidence>
<evidence type="ECO:0000256" key="2">
    <source>
        <dbReference type="ARBA" id="ARBA00008198"/>
    </source>
</evidence>
<reference evidence="11" key="1">
    <citation type="journal article" date="2016" name="Front. Plant Sci.">
        <title>Comparative Chloroplast Genome Analyses of Streptophyte Green Algae Uncover Major Structural Alterations in the Klebsormidiophyceae, Coleochaetophyceae and Zygnematophyceae.</title>
        <authorList>
            <person name="Lemieux C."/>
            <person name="Otis C."/>
            <person name="Turmel M."/>
        </authorList>
    </citation>
    <scope>NUCLEOTIDE SEQUENCE</scope>
</reference>
<dbReference type="NCBIfam" id="NF002712">
    <property type="entry name" value="PRK02542.1"/>
    <property type="match status" value="1"/>
</dbReference>
<keyword evidence="7 10" id="KW-0793">Thylakoid</keyword>
<dbReference type="EMBL" id="KU646494">
    <property type="protein sequence ID" value="ANI25807.1"/>
    <property type="molecule type" value="Genomic_DNA"/>
</dbReference>
<dbReference type="PANTHER" id="PTHR33288:SF4">
    <property type="entry name" value="PHOTOSYSTEM I ASSEMBLY PROTEIN YCF4"/>
    <property type="match status" value="1"/>
</dbReference>
<keyword evidence="8 10" id="KW-0472">Membrane</keyword>
<name>A0A191T605_9VIRI</name>
<evidence type="ECO:0000256" key="5">
    <source>
        <dbReference type="ARBA" id="ARBA00022692"/>
    </source>
</evidence>
<evidence type="ECO:0000256" key="6">
    <source>
        <dbReference type="ARBA" id="ARBA00022989"/>
    </source>
</evidence>
<evidence type="ECO:0000256" key="3">
    <source>
        <dbReference type="ARBA" id="ARBA00015395"/>
    </source>
</evidence>
<keyword evidence="11" id="KW-0934">Plastid</keyword>
<dbReference type="GeneID" id="27986638"/>
<geneLocation type="chloroplast" evidence="11"/>
<feature type="transmembrane region" description="Helical" evidence="10">
    <location>
        <begin position="20"/>
        <end position="45"/>
    </location>
</feature>
<evidence type="ECO:0000256" key="9">
    <source>
        <dbReference type="ARBA" id="ARBA00046286"/>
    </source>
</evidence>